<dbReference type="AlphaFoldDB" id="A0A090QRL1"/>
<comment type="caution">
    <text evidence="2">The sequence shown here is derived from an EMBL/GenBank/DDBJ whole genome shotgun (WGS) entry which is preliminary data.</text>
</comment>
<protein>
    <recommendedName>
        <fullName evidence="4">Lipoprotein</fullName>
    </recommendedName>
</protein>
<dbReference type="STRING" id="754436.JCM19237_1121"/>
<feature type="chain" id="PRO_5001862004" description="Lipoprotein" evidence="1">
    <location>
        <begin position="21"/>
        <end position="129"/>
    </location>
</feature>
<evidence type="ECO:0000256" key="1">
    <source>
        <dbReference type="SAM" id="SignalP"/>
    </source>
</evidence>
<evidence type="ECO:0008006" key="4">
    <source>
        <dbReference type="Google" id="ProtNLM"/>
    </source>
</evidence>
<name>A0A090QRL1_9GAMM</name>
<gene>
    <name evidence="2" type="ORF">JCM19237_1121</name>
</gene>
<sequence>MKRLVSLVLAGLLSACSGLSNDAKLAQQNEWEQLGYHDGVTGRFARSDAALEQLSPLSQDGKAQYLQGYRYGIEDYCTPYKTYEYGKNGVAYMGQCKNTQHEKLAVQGWEAGYQYYLTHSDLLFWPNDE</sequence>
<dbReference type="PROSITE" id="PS51257">
    <property type="entry name" value="PROKAR_LIPOPROTEIN"/>
    <property type="match status" value="1"/>
</dbReference>
<accession>A0A090QRL1</accession>
<dbReference type="eggNOG" id="ENOG503372C">
    <property type="taxonomic scope" value="Bacteria"/>
</dbReference>
<evidence type="ECO:0000313" key="2">
    <source>
        <dbReference type="EMBL" id="GAL04449.1"/>
    </source>
</evidence>
<dbReference type="EMBL" id="BBMN01000004">
    <property type="protein sequence ID" value="GAL04449.1"/>
    <property type="molecule type" value="Genomic_DNA"/>
</dbReference>
<dbReference type="Pfam" id="PF10973">
    <property type="entry name" value="DUF2799"/>
    <property type="match status" value="1"/>
</dbReference>
<dbReference type="InterPro" id="IPR021242">
    <property type="entry name" value="DUF2799"/>
</dbReference>
<proteinExistence type="predicted"/>
<reference evidence="2 3" key="1">
    <citation type="journal article" date="2014" name="Genome Announc.">
        <title>Draft Genome Sequences of Two Vibrionaceae Species, Vibrio ponticus C121 and Photobacterium aphoticum C119, Isolated as Coral Reef Microbiota.</title>
        <authorList>
            <person name="Al-saari N."/>
            <person name="Meirelles P.M."/>
            <person name="Mino S."/>
            <person name="Suda W."/>
            <person name="Oshima K."/>
            <person name="Hattori M."/>
            <person name="Ohkuma M."/>
            <person name="Thompson F.L."/>
            <person name="Gomez-Gil B."/>
            <person name="Sawabe T."/>
            <person name="Sawabe T."/>
        </authorList>
    </citation>
    <scope>NUCLEOTIDE SEQUENCE [LARGE SCALE GENOMIC DNA]</scope>
    <source>
        <strain evidence="2 3">JCM 19237</strain>
    </source>
</reference>
<evidence type="ECO:0000313" key="3">
    <source>
        <dbReference type="Proteomes" id="UP000029227"/>
    </source>
</evidence>
<organism evidence="2 3">
    <name type="scientific">Photobacterium aphoticum</name>
    <dbReference type="NCBI Taxonomy" id="754436"/>
    <lineage>
        <taxon>Bacteria</taxon>
        <taxon>Pseudomonadati</taxon>
        <taxon>Pseudomonadota</taxon>
        <taxon>Gammaproteobacteria</taxon>
        <taxon>Vibrionales</taxon>
        <taxon>Vibrionaceae</taxon>
        <taxon>Photobacterium</taxon>
    </lineage>
</organism>
<feature type="signal peptide" evidence="1">
    <location>
        <begin position="1"/>
        <end position="20"/>
    </location>
</feature>
<keyword evidence="1" id="KW-0732">Signal</keyword>
<dbReference type="Proteomes" id="UP000029227">
    <property type="component" value="Unassembled WGS sequence"/>
</dbReference>